<dbReference type="Gene3D" id="3.40.50.2000">
    <property type="entry name" value="Glycogen Phosphorylase B"/>
    <property type="match status" value="2"/>
</dbReference>
<dbReference type="Proteomes" id="UP001262754">
    <property type="component" value="Unassembled WGS sequence"/>
</dbReference>
<dbReference type="InterPro" id="IPR003331">
    <property type="entry name" value="UDP_GlcNAc_Epimerase_2_dom"/>
</dbReference>
<dbReference type="SUPFAM" id="SSF53756">
    <property type="entry name" value="UDP-Glycosyltransferase/glycogen phosphorylase"/>
    <property type="match status" value="1"/>
</dbReference>
<dbReference type="RefSeq" id="WP_235526161.1">
    <property type="nucleotide sequence ID" value="NZ_JAVDRL010000006.1"/>
</dbReference>
<evidence type="ECO:0000256" key="1">
    <source>
        <dbReference type="RuleBase" id="RU003513"/>
    </source>
</evidence>
<evidence type="ECO:0000259" key="2">
    <source>
        <dbReference type="Pfam" id="PF02350"/>
    </source>
</evidence>
<keyword evidence="1 3" id="KW-0413">Isomerase</keyword>
<organism evidence="3 4">
    <name type="scientific">Caulobacter rhizosphaerae</name>
    <dbReference type="NCBI Taxonomy" id="2010972"/>
    <lineage>
        <taxon>Bacteria</taxon>
        <taxon>Pseudomonadati</taxon>
        <taxon>Pseudomonadota</taxon>
        <taxon>Alphaproteobacteria</taxon>
        <taxon>Caulobacterales</taxon>
        <taxon>Caulobacteraceae</taxon>
        <taxon>Caulobacter</taxon>
    </lineage>
</organism>
<feature type="domain" description="UDP-N-acetylglucosamine 2-epimerase" evidence="2">
    <location>
        <begin position="25"/>
        <end position="344"/>
    </location>
</feature>
<dbReference type="CDD" id="cd03786">
    <property type="entry name" value="GTB_UDP-GlcNAc_2-Epimerase"/>
    <property type="match status" value="1"/>
</dbReference>
<dbReference type="EMBL" id="JAVDRL010000006">
    <property type="protein sequence ID" value="MDR6531541.1"/>
    <property type="molecule type" value="Genomic_DNA"/>
</dbReference>
<dbReference type="InterPro" id="IPR029767">
    <property type="entry name" value="WecB-like"/>
</dbReference>
<accession>A0ABU1N0S5</accession>
<proteinExistence type="inferred from homology"/>
<comment type="caution">
    <text evidence="3">The sequence shown here is derived from an EMBL/GenBank/DDBJ whole genome shotgun (WGS) entry which is preliminary data.</text>
</comment>
<dbReference type="EC" id="5.1.3.23" evidence="3"/>
<keyword evidence="4" id="KW-1185">Reference proteome</keyword>
<name>A0ABU1N0S5_9CAUL</name>
<evidence type="ECO:0000313" key="4">
    <source>
        <dbReference type="Proteomes" id="UP001262754"/>
    </source>
</evidence>
<reference evidence="3 4" key="1">
    <citation type="submission" date="2023-07" db="EMBL/GenBank/DDBJ databases">
        <title>Sorghum-associated microbial communities from plants grown in Nebraska, USA.</title>
        <authorList>
            <person name="Schachtman D."/>
        </authorList>
    </citation>
    <scope>NUCLEOTIDE SEQUENCE [LARGE SCALE GENOMIC DNA]</scope>
    <source>
        <strain evidence="3 4">DS2154</strain>
    </source>
</reference>
<dbReference type="PANTHER" id="PTHR43174">
    <property type="entry name" value="UDP-N-ACETYLGLUCOSAMINE 2-EPIMERASE"/>
    <property type="match status" value="1"/>
</dbReference>
<dbReference type="GO" id="GO:0016853">
    <property type="term" value="F:isomerase activity"/>
    <property type="evidence" value="ECO:0007669"/>
    <property type="project" value="UniProtKB-KW"/>
</dbReference>
<protein>
    <submittedName>
        <fullName evidence="3">UDP-GlcNAc3NAcA epimerase</fullName>
        <ecNumber evidence="3">5.1.3.23</ecNumber>
    </submittedName>
</protein>
<comment type="similarity">
    <text evidence="1">Belongs to the UDP-N-acetylglucosamine 2-epimerase family.</text>
</comment>
<dbReference type="Pfam" id="PF02350">
    <property type="entry name" value="Epimerase_2"/>
    <property type="match status" value="1"/>
</dbReference>
<evidence type="ECO:0000313" key="3">
    <source>
        <dbReference type="EMBL" id="MDR6531541.1"/>
    </source>
</evidence>
<dbReference type="NCBIfam" id="TIGR00236">
    <property type="entry name" value="wecB"/>
    <property type="match status" value="1"/>
</dbReference>
<dbReference type="PANTHER" id="PTHR43174:SF1">
    <property type="entry name" value="UDP-N-ACETYLGLUCOSAMINE 2-EPIMERASE"/>
    <property type="match status" value="1"/>
</dbReference>
<sequence>MTTGALLTVVGARPQFVKAMPVSRAIARTPGLTEVMVHTGQHHDAALSDSFFRQLDLPEPAENLGIHGGSHGEMTGRMLAALDGVIARHAPDLVIVYGDTNSTLAGALAAAKAGVPVAHVEAGLRVFDRSMPEETNRVVVDHLSRLLFAPTRAAVGHLAREGLVEGVFHVGDVMQDAVLAMAALPDQGDGVLRRLGLASGAYAVATLHRAATTDSAIGLAAAVGYLRQHAGRLPVVLPLHPRTRQAAGHFGVDLAGLTVIEPLGPVDMQRLLAGCALVLTDSGGLQKEAYFHRKPCVTLRDDTEWSETVEAGWNRLWTVDNYRPRREIDDYGAGDAAERIVATIAHFVAEHLDAPSAAAGIRP</sequence>
<gene>
    <name evidence="3" type="ORF">J2800_002288</name>
</gene>